<dbReference type="CDD" id="cd01389">
    <property type="entry name" value="HMG-box_ROX1-like"/>
    <property type="match status" value="1"/>
</dbReference>
<dbReference type="GO" id="GO:0000981">
    <property type="term" value="F:DNA-binding transcription factor activity, RNA polymerase II-specific"/>
    <property type="evidence" value="ECO:0007669"/>
    <property type="project" value="TreeGrafter"/>
</dbReference>
<evidence type="ECO:0000313" key="6">
    <source>
        <dbReference type="EMBL" id="CAG8448971.1"/>
    </source>
</evidence>
<sequence length="179" mass="20570">MDSFTFIVECGDTTTISNEDFTNHPCDLHLSVDELIASVNNENATNSHGEPPRPNNSFLLFRRNFTAGIVGITRDQNFIAEVSILAAKAWKEATPRVKQFFGAMAEKAKTEHKRRFPGYRFNPKRQIRKRSPKKVSSKKVVVQQEEQHQSFSIDQHSDQFFIFDQSDEIFTQSVDQNFP</sequence>
<dbReference type="Proteomes" id="UP000789831">
    <property type="component" value="Unassembled WGS sequence"/>
</dbReference>
<evidence type="ECO:0000256" key="2">
    <source>
        <dbReference type="ARBA" id="ARBA00023242"/>
    </source>
</evidence>
<dbReference type="GO" id="GO:0005634">
    <property type="term" value="C:nucleus"/>
    <property type="evidence" value="ECO:0007669"/>
    <property type="project" value="UniProtKB-UniRule"/>
</dbReference>
<feature type="region of interest" description="Disordered" evidence="4">
    <location>
        <begin position="112"/>
        <end position="136"/>
    </location>
</feature>
<dbReference type="PANTHER" id="PTHR45789:SF2">
    <property type="entry name" value="FI18025P1"/>
    <property type="match status" value="1"/>
</dbReference>
<keyword evidence="1 3" id="KW-0238">DNA-binding</keyword>
<gene>
    <name evidence="6" type="ORF">AGERDE_LOCUS1605</name>
</gene>
<dbReference type="AlphaFoldDB" id="A0A9N8YUJ9"/>
<dbReference type="OrthoDB" id="6247875at2759"/>
<dbReference type="InterPro" id="IPR009071">
    <property type="entry name" value="HMG_box_dom"/>
</dbReference>
<evidence type="ECO:0000256" key="4">
    <source>
        <dbReference type="SAM" id="MobiDB-lite"/>
    </source>
</evidence>
<dbReference type="GO" id="GO:0000978">
    <property type="term" value="F:RNA polymerase II cis-regulatory region sequence-specific DNA binding"/>
    <property type="evidence" value="ECO:0007669"/>
    <property type="project" value="TreeGrafter"/>
</dbReference>
<dbReference type="PANTHER" id="PTHR45789">
    <property type="entry name" value="FI18025P1"/>
    <property type="match status" value="1"/>
</dbReference>
<dbReference type="PROSITE" id="PS50118">
    <property type="entry name" value="HMG_BOX_2"/>
    <property type="match status" value="1"/>
</dbReference>
<name>A0A9N8YUJ9_9GLOM</name>
<proteinExistence type="predicted"/>
<keyword evidence="2 3" id="KW-0539">Nucleus</keyword>
<comment type="caution">
    <text evidence="6">The sequence shown here is derived from an EMBL/GenBank/DDBJ whole genome shotgun (WGS) entry which is preliminary data.</text>
</comment>
<dbReference type="Gene3D" id="1.10.30.10">
    <property type="entry name" value="High mobility group box domain"/>
    <property type="match status" value="1"/>
</dbReference>
<dbReference type="InterPro" id="IPR036910">
    <property type="entry name" value="HMG_box_dom_sf"/>
</dbReference>
<dbReference type="EMBL" id="CAJVPL010000114">
    <property type="protein sequence ID" value="CAG8448971.1"/>
    <property type="molecule type" value="Genomic_DNA"/>
</dbReference>
<reference evidence="6" key="1">
    <citation type="submission" date="2021-06" db="EMBL/GenBank/DDBJ databases">
        <authorList>
            <person name="Kallberg Y."/>
            <person name="Tangrot J."/>
            <person name="Rosling A."/>
        </authorList>
    </citation>
    <scope>NUCLEOTIDE SEQUENCE</scope>
    <source>
        <strain evidence="6">MT106</strain>
    </source>
</reference>
<dbReference type="SUPFAM" id="SSF47095">
    <property type="entry name" value="HMG-box"/>
    <property type="match status" value="1"/>
</dbReference>
<evidence type="ECO:0000256" key="1">
    <source>
        <dbReference type="ARBA" id="ARBA00023125"/>
    </source>
</evidence>
<accession>A0A9N8YUJ9</accession>
<dbReference type="Pfam" id="PF00505">
    <property type="entry name" value="HMG_box"/>
    <property type="match status" value="1"/>
</dbReference>
<protein>
    <submittedName>
        <fullName evidence="6">7459_t:CDS:1</fullName>
    </submittedName>
</protein>
<dbReference type="SMART" id="SM00398">
    <property type="entry name" value="HMG"/>
    <property type="match status" value="1"/>
</dbReference>
<evidence type="ECO:0000259" key="5">
    <source>
        <dbReference type="PROSITE" id="PS50118"/>
    </source>
</evidence>
<evidence type="ECO:0000256" key="3">
    <source>
        <dbReference type="PROSITE-ProRule" id="PRU00267"/>
    </source>
</evidence>
<feature type="domain" description="HMG box" evidence="5">
    <location>
        <begin position="51"/>
        <end position="120"/>
    </location>
</feature>
<keyword evidence="7" id="KW-1185">Reference proteome</keyword>
<dbReference type="InterPro" id="IPR051356">
    <property type="entry name" value="SOX/SOX-like_TF"/>
</dbReference>
<organism evidence="6 7">
    <name type="scientific">Ambispora gerdemannii</name>
    <dbReference type="NCBI Taxonomy" id="144530"/>
    <lineage>
        <taxon>Eukaryota</taxon>
        <taxon>Fungi</taxon>
        <taxon>Fungi incertae sedis</taxon>
        <taxon>Mucoromycota</taxon>
        <taxon>Glomeromycotina</taxon>
        <taxon>Glomeromycetes</taxon>
        <taxon>Archaeosporales</taxon>
        <taxon>Ambisporaceae</taxon>
        <taxon>Ambispora</taxon>
    </lineage>
</organism>
<feature type="DNA-binding region" description="HMG box" evidence="3">
    <location>
        <begin position="51"/>
        <end position="120"/>
    </location>
</feature>
<evidence type="ECO:0000313" key="7">
    <source>
        <dbReference type="Proteomes" id="UP000789831"/>
    </source>
</evidence>